<evidence type="ECO:0008006" key="5">
    <source>
        <dbReference type="Google" id="ProtNLM"/>
    </source>
</evidence>
<dbReference type="EMBL" id="SNYN01000015">
    <property type="protein sequence ID" value="TDQ49595.1"/>
    <property type="molecule type" value="Genomic_DNA"/>
</dbReference>
<reference evidence="3 4" key="1">
    <citation type="submission" date="2019-03" db="EMBL/GenBank/DDBJ databases">
        <title>Genomic Encyclopedia of Type Strains, Phase IV (KMG-IV): sequencing the most valuable type-strain genomes for metagenomic binning, comparative biology and taxonomic classification.</title>
        <authorList>
            <person name="Goeker M."/>
        </authorList>
    </citation>
    <scope>NUCLEOTIDE SEQUENCE [LARGE SCALE GENOMIC DNA]</scope>
    <source>
        <strain evidence="3 4">DSM 46770</strain>
    </source>
</reference>
<gene>
    <name evidence="3" type="ORF">EV190_11545</name>
</gene>
<evidence type="ECO:0000313" key="3">
    <source>
        <dbReference type="EMBL" id="TDQ49595.1"/>
    </source>
</evidence>
<accession>A0A4R6UVV2</accession>
<keyword evidence="2" id="KW-0732">Signal</keyword>
<organism evidence="3 4">
    <name type="scientific">Actinorugispora endophytica</name>
    <dbReference type="NCBI Taxonomy" id="1605990"/>
    <lineage>
        <taxon>Bacteria</taxon>
        <taxon>Bacillati</taxon>
        <taxon>Actinomycetota</taxon>
        <taxon>Actinomycetes</taxon>
        <taxon>Streptosporangiales</taxon>
        <taxon>Nocardiopsidaceae</taxon>
        <taxon>Actinorugispora</taxon>
    </lineage>
</organism>
<feature type="chain" id="PRO_5039538269" description="DNA primase" evidence="2">
    <location>
        <begin position="32"/>
        <end position="95"/>
    </location>
</feature>
<comment type="caution">
    <text evidence="3">The sequence shown here is derived from an EMBL/GenBank/DDBJ whole genome shotgun (WGS) entry which is preliminary data.</text>
</comment>
<feature type="region of interest" description="Disordered" evidence="1">
    <location>
        <begin position="34"/>
        <end position="95"/>
    </location>
</feature>
<evidence type="ECO:0000256" key="1">
    <source>
        <dbReference type="SAM" id="MobiDB-lite"/>
    </source>
</evidence>
<evidence type="ECO:0000256" key="2">
    <source>
        <dbReference type="SAM" id="SignalP"/>
    </source>
</evidence>
<dbReference type="AlphaFoldDB" id="A0A4R6UVV2"/>
<keyword evidence="4" id="KW-1185">Reference proteome</keyword>
<feature type="compositionally biased region" description="Acidic residues" evidence="1">
    <location>
        <begin position="43"/>
        <end position="88"/>
    </location>
</feature>
<dbReference type="RefSeq" id="WP_133742439.1">
    <property type="nucleotide sequence ID" value="NZ_SNYN01000015.1"/>
</dbReference>
<feature type="signal peptide" evidence="2">
    <location>
        <begin position="1"/>
        <end position="31"/>
    </location>
</feature>
<protein>
    <recommendedName>
        <fullName evidence="5">DNA primase</fullName>
    </recommendedName>
</protein>
<sequence>MTTRTPELTASLRRLAAGTAIVLLALVPLSACDDSAEAPREDTESESMTEDGEDGEDGENDMEDDSDDGDMGGEEEPVDGDGAEDDMGGEEHEDH</sequence>
<proteinExistence type="predicted"/>
<evidence type="ECO:0000313" key="4">
    <source>
        <dbReference type="Proteomes" id="UP000295281"/>
    </source>
</evidence>
<name>A0A4R6UVV2_9ACTN</name>
<dbReference type="Proteomes" id="UP000295281">
    <property type="component" value="Unassembled WGS sequence"/>
</dbReference>